<gene>
    <name evidence="2" type="ORF">NMY3_01168</name>
</gene>
<evidence type="ECO:0000256" key="1">
    <source>
        <dbReference type="SAM" id="MobiDB-lite"/>
    </source>
</evidence>
<dbReference type="SUPFAM" id="SSF50939">
    <property type="entry name" value="Sialidases"/>
    <property type="match status" value="1"/>
</dbReference>
<organism evidence="2 3">
    <name type="scientific">Candidatus Nitrosocosmicus oleophilus</name>
    <dbReference type="NCBI Taxonomy" id="1353260"/>
    <lineage>
        <taxon>Archaea</taxon>
        <taxon>Nitrososphaerota</taxon>
        <taxon>Nitrososphaeria</taxon>
        <taxon>Nitrososphaerales</taxon>
        <taxon>Nitrososphaeraceae</taxon>
        <taxon>Candidatus Nitrosocosmicus</taxon>
    </lineage>
</organism>
<dbReference type="KEGG" id="taa:NMY3_01168"/>
<evidence type="ECO:0000313" key="2">
    <source>
        <dbReference type="EMBL" id="ALI35373.1"/>
    </source>
</evidence>
<name>A0A654LYF6_9ARCH</name>
<dbReference type="RefSeq" id="WP_196817852.1">
    <property type="nucleotide sequence ID" value="NZ_CP012850.1"/>
</dbReference>
<dbReference type="OrthoDB" id="2272at2157"/>
<protein>
    <recommendedName>
        <fullName evidence="4">BNR/Asp-box repeat protein</fullName>
    </recommendedName>
</protein>
<evidence type="ECO:0000313" key="3">
    <source>
        <dbReference type="Proteomes" id="UP000058925"/>
    </source>
</evidence>
<reference evidence="3" key="1">
    <citation type="submission" date="2015-10" db="EMBL/GenBank/DDBJ databases">
        <title>Niche specialization of a soil ammonia-oxidizing archaeon, Candidatus Nitrosocosmicus oleophilus.</title>
        <authorList>
            <person name="Jung M.-Y."/>
            <person name="Rhee S.-K."/>
        </authorList>
    </citation>
    <scope>NUCLEOTIDE SEQUENCE [LARGE SCALE GENOMIC DNA]</scope>
    <source>
        <strain evidence="3">MY3</strain>
    </source>
</reference>
<dbReference type="EMBL" id="CP012850">
    <property type="protein sequence ID" value="ALI35373.1"/>
    <property type="molecule type" value="Genomic_DNA"/>
</dbReference>
<dbReference type="CDD" id="cd15482">
    <property type="entry name" value="Sialidase_non-viral"/>
    <property type="match status" value="1"/>
</dbReference>
<dbReference type="GeneID" id="60421255"/>
<dbReference type="Proteomes" id="UP000058925">
    <property type="component" value="Chromosome"/>
</dbReference>
<dbReference type="InterPro" id="IPR036278">
    <property type="entry name" value="Sialidase_sf"/>
</dbReference>
<dbReference type="AlphaFoldDB" id="A0A654LYF6"/>
<keyword evidence="3" id="KW-1185">Reference proteome</keyword>
<sequence>MKYRSQNVIILSALMLIGVAVFATMYQGQSSYGFSWPHLDRSDGKAPIAVSGDNVYVAWWGNSSGNYEVMFKASDDGGKTLGDKISLSNSTNGTSVEADIATSGDNVYVTFADNKTGYADAYIITSNDNGKTFNPVILLTDNTNSTITNKTLMSQMNYNKVKISPYELKVAADGDKVYVLATGAEKNSTSYEPDVFLKVSNDSGKTFGKDINLSQSKGITSDRIHMKAIDDKVYVTWWDRNLDGSDTPLMRISEDGGQTFSDKITLSNPADSNTKDIPNS</sequence>
<accession>A0A654LYF6</accession>
<proteinExistence type="predicted"/>
<evidence type="ECO:0008006" key="4">
    <source>
        <dbReference type="Google" id="ProtNLM"/>
    </source>
</evidence>
<feature type="region of interest" description="Disordered" evidence="1">
    <location>
        <begin position="260"/>
        <end position="280"/>
    </location>
</feature>
<dbReference type="Gene3D" id="2.120.10.10">
    <property type="match status" value="1"/>
</dbReference>